<comment type="caution">
    <text evidence="2">The sequence shown here is derived from an EMBL/GenBank/DDBJ whole genome shotgun (WGS) entry which is preliminary data.</text>
</comment>
<name>A0A5B7HU99_PORTR</name>
<feature type="region of interest" description="Disordered" evidence="1">
    <location>
        <begin position="40"/>
        <end position="117"/>
    </location>
</feature>
<gene>
    <name evidence="2" type="ORF">E2C01_066597</name>
</gene>
<dbReference type="Proteomes" id="UP000324222">
    <property type="component" value="Unassembled WGS sequence"/>
</dbReference>
<accession>A0A5B7HU99</accession>
<evidence type="ECO:0000313" key="3">
    <source>
        <dbReference type="Proteomes" id="UP000324222"/>
    </source>
</evidence>
<sequence>MVRGRGTGVTATIWPDVSEAAGCRLPNFTQVNKEAVLCTTQGTPRLPRGLAEAEGSPDSPIRPGEATGPGGVDGETPDVSGAGAAFPPRQQPDGSQRSDGRPGPHTGPGCPSAPEEAEAARILAEGEGRGRGGANTTLRRWLTDRVRRPMTRRVLAGHPHTRPRPHCYLHPLHSC</sequence>
<reference evidence="2 3" key="1">
    <citation type="submission" date="2019-05" db="EMBL/GenBank/DDBJ databases">
        <title>Another draft genome of Portunus trituberculatus and its Hox gene families provides insights of decapod evolution.</title>
        <authorList>
            <person name="Jeong J.-H."/>
            <person name="Song I."/>
            <person name="Kim S."/>
            <person name="Choi T."/>
            <person name="Kim D."/>
            <person name="Ryu S."/>
            <person name="Kim W."/>
        </authorList>
    </citation>
    <scope>NUCLEOTIDE SEQUENCE [LARGE SCALE GENOMIC DNA]</scope>
    <source>
        <tissue evidence="2">Muscle</tissue>
    </source>
</reference>
<organism evidence="2 3">
    <name type="scientific">Portunus trituberculatus</name>
    <name type="common">Swimming crab</name>
    <name type="synonym">Neptunus trituberculatus</name>
    <dbReference type="NCBI Taxonomy" id="210409"/>
    <lineage>
        <taxon>Eukaryota</taxon>
        <taxon>Metazoa</taxon>
        <taxon>Ecdysozoa</taxon>
        <taxon>Arthropoda</taxon>
        <taxon>Crustacea</taxon>
        <taxon>Multicrustacea</taxon>
        <taxon>Malacostraca</taxon>
        <taxon>Eumalacostraca</taxon>
        <taxon>Eucarida</taxon>
        <taxon>Decapoda</taxon>
        <taxon>Pleocyemata</taxon>
        <taxon>Brachyura</taxon>
        <taxon>Eubrachyura</taxon>
        <taxon>Portunoidea</taxon>
        <taxon>Portunidae</taxon>
        <taxon>Portuninae</taxon>
        <taxon>Portunus</taxon>
    </lineage>
</organism>
<protein>
    <submittedName>
        <fullName evidence="2">Uncharacterized protein</fullName>
    </submittedName>
</protein>
<dbReference type="EMBL" id="VSRR010034488">
    <property type="protein sequence ID" value="MPC72298.1"/>
    <property type="molecule type" value="Genomic_DNA"/>
</dbReference>
<proteinExistence type="predicted"/>
<evidence type="ECO:0000313" key="2">
    <source>
        <dbReference type="EMBL" id="MPC72298.1"/>
    </source>
</evidence>
<evidence type="ECO:0000256" key="1">
    <source>
        <dbReference type="SAM" id="MobiDB-lite"/>
    </source>
</evidence>
<dbReference type="AlphaFoldDB" id="A0A5B7HU99"/>
<keyword evidence="3" id="KW-1185">Reference proteome</keyword>